<reference evidence="5 6" key="1">
    <citation type="journal article" date="2006" name="Nature">
        <title>Global trends of whole-genome duplications revealed by the ciliate Paramecium tetraurelia.</title>
        <authorList>
            <consortium name="Genoscope"/>
            <person name="Aury J.-M."/>
            <person name="Jaillon O."/>
            <person name="Duret L."/>
            <person name="Noel B."/>
            <person name="Jubin C."/>
            <person name="Porcel B.M."/>
            <person name="Segurens B."/>
            <person name="Daubin V."/>
            <person name="Anthouard V."/>
            <person name="Aiach N."/>
            <person name="Arnaiz O."/>
            <person name="Billaut A."/>
            <person name="Beisson J."/>
            <person name="Blanc I."/>
            <person name="Bouhouche K."/>
            <person name="Camara F."/>
            <person name="Duharcourt S."/>
            <person name="Guigo R."/>
            <person name="Gogendeau D."/>
            <person name="Katinka M."/>
            <person name="Keller A.-M."/>
            <person name="Kissmehl R."/>
            <person name="Klotz C."/>
            <person name="Koll F."/>
            <person name="Le Moue A."/>
            <person name="Lepere C."/>
            <person name="Malinsky S."/>
            <person name="Nowacki M."/>
            <person name="Nowak J.K."/>
            <person name="Plattner H."/>
            <person name="Poulain J."/>
            <person name="Ruiz F."/>
            <person name="Serrano V."/>
            <person name="Zagulski M."/>
            <person name="Dessen P."/>
            <person name="Betermier M."/>
            <person name="Weissenbach J."/>
            <person name="Scarpelli C."/>
            <person name="Schachter V."/>
            <person name="Sperling L."/>
            <person name="Meyer E."/>
            <person name="Cohen J."/>
            <person name="Wincker P."/>
        </authorList>
    </citation>
    <scope>NUCLEOTIDE SEQUENCE [LARGE SCALE GENOMIC DNA]</scope>
    <source>
        <strain evidence="5 6">Stock d4-2</strain>
    </source>
</reference>
<feature type="region of interest" description="Disordered" evidence="2">
    <location>
        <begin position="905"/>
        <end position="958"/>
    </location>
</feature>
<dbReference type="Pfam" id="PF14703">
    <property type="entry name" value="PHM7_cyt"/>
    <property type="match status" value="1"/>
</dbReference>
<sequence>MQENSKEYDPFKIPADTNISIKHKKATKCGTPIAKSELCPCCGREVEQEQKEIGISPIDLIYLGQGIPLFFLFLKQMIVVILIVFGIMGIYSLITNSISDNCLDNKSDLLTLYQNGFCEQNCPLPLDEDYLKIISILKTEDCQIVCNQFSNVCTTISSTKIALSNKQLDKDYKEVQAILVLCSIILFKIIHVLFRRHQKLTQDELDRGLLSASDFTAMLTKLPQNQYTESELRESLSKYCKQITQLQPEQEFEIVKIIIAFDIFDYINIIRTKTELEKQYQINESFKNINTQYPPQVTAETQKELLLQIEKKEEELSKIDNDIQKKQFTQTTQVAFVTFQTKKQLDTIVEYTKLTSWQLVLTAILNVFGKTLNKGFYFKDKLIQITRAPEPDDVFWENCGYSLKYKIQQRTLSWLITLVLLVTSFFILFGLDYVQNNYLKDQNINYVLLTIISLIISLIISIINAMIYFSITILANKEKHYTKTHYDVSVATKLIYVQFVNSGLLIMATNILVQGLQNRNDLNEDIELQSLAFSRPGGVAQDAFIITLINALITPLTSFFDIFYMRKLLQQRNLEKSTTNAITQTEANTIFEGPQVLLYDNYAYVCKTVWITLFFAPLVPISLLFCICGLFLYYWLQKYLLLRRKCRPPLQSSHLNSEMCNIINFSPILLAAGQLWVDFVFESNATTKIVNFVSIGFSGLEFFFPFEKLAKKFLSWPEDPNELSKYSEKWHELPTDYDRINPITRQQAIQNYVKFKQSVDNKGNNQNNQQNDQVLQALRQYAFEGGEYKFKSHLIHKLKAVTNLQTNKQTNNIPINTIEMQPKSTNQFQQQEDKTALLGQQQYISQIQRMQQQIEQPNQNQNNYPVYPPQQQYYSYDQNNQQQPYYQQNQQQQYQQPYQQNQFPNAQMPYYNQDPRMYQQQPGQNPQQPGQYPQQPTQYPQQPGQYPYQQYPNNQYHY</sequence>
<feature type="coiled-coil region" evidence="1">
    <location>
        <begin position="302"/>
        <end position="329"/>
    </location>
</feature>
<feature type="transmembrane region" description="Helical" evidence="3">
    <location>
        <begin position="69"/>
        <end position="94"/>
    </location>
</feature>
<protein>
    <recommendedName>
        <fullName evidence="4">CSC1/OSCA1-like cytosolic domain-containing protein</fullName>
    </recommendedName>
</protein>
<feature type="region of interest" description="Disordered" evidence="2">
    <location>
        <begin position="849"/>
        <end position="871"/>
    </location>
</feature>
<feature type="transmembrane region" description="Helical" evidence="3">
    <location>
        <begin position="494"/>
        <end position="513"/>
    </location>
</feature>
<name>A0CTV1_PARTE</name>
<dbReference type="InParanoid" id="A0CTV1"/>
<dbReference type="GeneID" id="5027400"/>
<keyword evidence="6" id="KW-1185">Reference proteome</keyword>
<accession>A0CTV1</accession>
<dbReference type="InterPro" id="IPR027815">
    <property type="entry name" value="CSC1/OSCA1-like_cyt"/>
</dbReference>
<dbReference type="PANTHER" id="PTHR13018:SF83">
    <property type="entry name" value="RRM DOMAIN-CONTAINING PROTEIN"/>
    <property type="match status" value="1"/>
</dbReference>
<feature type="transmembrane region" description="Helical" evidence="3">
    <location>
        <begin position="543"/>
        <end position="564"/>
    </location>
</feature>
<dbReference type="Proteomes" id="UP000000600">
    <property type="component" value="Unassembled WGS sequence"/>
</dbReference>
<evidence type="ECO:0000256" key="3">
    <source>
        <dbReference type="SAM" id="Phobius"/>
    </source>
</evidence>
<feature type="transmembrane region" description="Helical" evidence="3">
    <location>
        <begin position="609"/>
        <end position="636"/>
    </location>
</feature>
<keyword evidence="3" id="KW-0812">Transmembrane</keyword>
<feature type="compositionally biased region" description="Low complexity" evidence="2">
    <location>
        <begin position="918"/>
        <end position="958"/>
    </location>
</feature>
<keyword evidence="3" id="KW-1133">Transmembrane helix</keyword>
<organism evidence="5 6">
    <name type="scientific">Paramecium tetraurelia</name>
    <dbReference type="NCBI Taxonomy" id="5888"/>
    <lineage>
        <taxon>Eukaryota</taxon>
        <taxon>Sar</taxon>
        <taxon>Alveolata</taxon>
        <taxon>Ciliophora</taxon>
        <taxon>Intramacronucleata</taxon>
        <taxon>Oligohymenophorea</taxon>
        <taxon>Peniculida</taxon>
        <taxon>Parameciidae</taxon>
        <taxon>Paramecium</taxon>
    </lineage>
</organism>
<feature type="transmembrane region" description="Helical" evidence="3">
    <location>
        <begin position="446"/>
        <end position="474"/>
    </location>
</feature>
<feature type="transmembrane region" description="Helical" evidence="3">
    <location>
        <begin position="175"/>
        <end position="194"/>
    </location>
</feature>
<dbReference type="InterPro" id="IPR045122">
    <property type="entry name" value="Csc1-like"/>
</dbReference>
<dbReference type="KEGG" id="ptm:GSPATT00010452001"/>
<evidence type="ECO:0000259" key="4">
    <source>
        <dbReference type="Pfam" id="PF14703"/>
    </source>
</evidence>
<dbReference type="PANTHER" id="PTHR13018">
    <property type="entry name" value="PROBABLE MEMBRANE PROTEIN DUF221-RELATED"/>
    <property type="match status" value="1"/>
</dbReference>
<feature type="transmembrane region" description="Helical" evidence="3">
    <location>
        <begin position="412"/>
        <end position="434"/>
    </location>
</feature>
<keyword evidence="3" id="KW-0472">Membrane</keyword>
<dbReference type="OMA" id="NSEMCNI"/>
<feature type="domain" description="CSC1/OSCA1-like cytosolic" evidence="4">
    <location>
        <begin position="214"/>
        <end position="398"/>
    </location>
</feature>
<dbReference type="HOGENOM" id="CLU_012088_0_0_1"/>
<dbReference type="GO" id="GO:0005886">
    <property type="term" value="C:plasma membrane"/>
    <property type="evidence" value="ECO:0000318"/>
    <property type="project" value="GO_Central"/>
</dbReference>
<dbReference type="EMBL" id="CT868174">
    <property type="protein sequence ID" value="CAK74218.1"/>
    <property type="molecule type" value="Genomic_DNA"/>
</dbReference>
<gene>
    <name evidence="5" type="ORF">GSPATT00010452001</name>
</gene>
<dbReference type="eggNOG" id="ENOG502SHS4">
    <property type="taxonomic scope" value="Eukaryota"/>
</dbReference>
<dbReference type="TCDB" id="1.A.17.3.15">
    <property type="family name" value="the calcium-dependent chloride channel (ca-clc) family"/>
</dbReference>
<dbReference type="RefSeq" id="XP_001441615.1">
    <property type="nucleotide sequence ID" value="XM_001441578.1"/>
</dbReference>
<proteinExistence type="predicted"/>
<evidence type="ECO:0000313" key="5">
    <source>
        <dbReference type="EMBL" id="CAK74218.1"/>
    </source>
</evidence>
<dbReference type="OrthoDB" id="292950at2759"/>
<dbReference type="AlphaFoldDB" id="A0CTV1"/>
<keyword evidence="1" id="KW-0175">Coiled coil</keyword>
<dbReference type="GO" id="GO:0005227">
    <property type="term" value="F:calcium-activated cation channel activity"/>
    <property type="evidence" value="ECO:0000318"/>
    <property type="project" value="GO_Central"/>
</dbReference>
<evidence type="ECO:0000313" key="6">
    <source>
        <dbReference type="Proteomes" id="UP000000600"/>
    </source>
</evidence>
<evidence type="ECO:0000256" key="2">
    <source>
        <dbReference type="SAM" id="MobiDB-lite"/>
    </source>
</evidence>
<evidence type="ECO:0000256" key="1">
    <source>
        <dbReference type="SAM" id="Coils"/>
    </source>
</evidence>